<feature type="repeat" description="PPR" evidence="4">
    <location>
        <begin position="533"/>
        <end position="567"/>
    </location>
</feature>
<accession>K3Y5L6</accession>
<dbReference type="EMBL" id="AGNK02004486">
    <property type="status" value="NOT_ANNOTATED_CDS"/>
    <property type="molecule type" value="Genomic_DNA"/>
</dbReference>
<feature type="repeat" description="PPR" evidence="4">
    <location>
        <begin position="358"/>
        <end position="392"/>
    </location>
</feature>
<dbReference type="AlphaFoldDB" id="K3Y5L6"/>
<dbReference type="Pfam" id="PF01535">
    <property type="entry name" value="PPR"/>
    <property type="match status" value="1"/>
</dbReference>
<dbReference type="Gramene" id="KQK98612">
    <property type="protein sequence ID" value="KQK98612"/>
    <property type="gene ID" value="SETIT_009504mg"/>
</dbReference>
<dbReference type="GO" id="GO:0009658">
    <property type="term" value="P:chloroplast organization"/>
    <property type="evidence" value="ECO:0000318"/>
    <property type="project" value="GO_Central"/>
</dbReference>
<evidence type="ECO:0008006" key="7">
    <source>
        <dbReference type="Google" id="ProtNLM"/>
    </source>
</evidence>
<comment type="similarity">
    <text evidence="1">Belongs to the PPR family. P subfamily.</text>
</comment>
<dbReference type="OMA" id="EKGFDKC"/>
<dbReference type="InterPro" id="IPR011990">
    <property type="entry name" value="TPR-like_helical_dom_sf"/>
</dbReference>
<evidence type="ECO:0000256" key="4">
    <source>
        <dbReference type="PROSITE-ProRule" id="PRU00708"/>
    </source>
</evidence>
<gene>
    <name evidence="5" type="primary">LOC101767130</name>
</gene>
<dbReference type="EnsemblPlants" id="KQK98612">
    <property type="protein sequence ID" value="KQK98612"/>
    <property type="gene ID" value="SETIT_009504mg"/>
</dbReference>
<protein>
    <recommendedName>
        <fullName evidence="7">Pentacotripeptide-repeat region of PRORP domain-containing protein</fullName>
    </recommendedName>
</protein>
<dbReference type="InParanoid" id="K3Y5L6"/>
<keyword evidence="6" id="KW-1185">Reference proteome</keyword>
<dbReference type="GO" id="GO:0006396">
    <property type="term" value="P:RNA processing"/>
    <property type="evidence" value="ECO:0000318"/>
    <property type="project" value="GO_Central"/>
</dbReference>
<reference evidence="6" key="1">
    <citation type="journal article" date="2012" name="Nat. Biotechnol.">
        <title>Reference genome sequence of the model plant Setaria.</title>
        <authorList>
            <person name="Bennetzen J.L."/>
            <person name="Schmutz J."/>
            <person name="Wang H."/>
            <person name="Percifield R."/>
            <person name="Hawkins J."/>
            <person name="Pontaroli A.C."/>
            <person name="Estep M."/>
            <person name="Feng L."/>
            <person name="Vaughn J.N."/>
            <person name="Grimwood J."/>
            <person name="Jenkins J."/>
            <person name="Barry K."/>
            <person name="Lindquist E."/>
            <person name="Hellsten U."/>
            <person name="Deshpande S."/>
            <person name="Wang X."/>
            <person name="Wu X."/>
            <person name="Mitros T."/>
            <person name="Triplett J."/>
            <person name="Yang X."/>
            <person name="Ye C.Y."/>
            <person name="Mauro-Herrera M."/>
            <person name="Wang L."/>
            <person name="Li P."/>
            <person name="Sharma M."/>
            <person name="Sharma R."/>
            <person name="Ronald P.C."/>
            <person name="Panaud O."/>
            <person name="Kellogg E.A."/>
            <person name="Brutnell T.P."/>
            <person name="Doust A.N."/>
            <person name="Tuskan G.A."/>
            <person name="Rokhsar D."/>
            <person name="Devos K.M."/>
        </authorList>
    </citation>
    <scope>NUCLEOTIDE SEQUENCE [LARGE SCALE GENOMIC DNA]</scope>
    <source>
        <strain evidence="6">cv. Yugu1</strain>
    </source>
</reference>
<dbReference type="HOGENOM" id="CLU_031331_0_0_1"/>
<dbReference type="FunCoup" id="K3Y5L6">
    <property type="interactions" value="1048"/>
</dbReference>
<dbReference type="NCBIfam" id="TIGR00756">
    <property type="entry name" value="PPR"/>
    <property type="match status" value="4"/>
</dbReference>
<evidence type="ECO:0000256" key="1">
    <source>
        <dbReference type="ARBA" id="ARBA00007626"/>
    </source>
</evidence>
<evidence type="ECO:0000256" key="2">
    <source>
        <dbReference type="ARBA" id="ARBA00022737"/>
    </source>
</evidence>
<keyword evidence="2" id="KW-0677">Repeat</keyword>
<dbReference type="PANTHER" id="PTHR47447">
    <property type="entry name" value="OS03G0856100 PROTEIN"/>
    <property type="match status" value="1"/>
</dbReference>
<feature type="repeat" description="PPR" evidence="4">
    <location>
        <begin position="498"/>
        <end position="532"/>
    </location>
</feature>
<dbReference type="InterPro" id="IPR002885">
    <property type="entry name" value="PPR_rpt"/>
</dbReference>
<evidence type="ECO:0000313" key="5">
    <source>
        <dbReference type="EnsemblPlants" id="KQK98612"/>
    </source>
</evidence>
<dbReference type="Gene3D" id="1.25.40.10">
    <property type="entry name" value="Tetratricopeptide repeat domain"/>
    <property type="match status" value="4"/>
</dbReference>
<sequence>MSFSPISPANVSDLFAQPCFVGVTSLLVALLRARATWTRRLQNANEAGDFSPHFAQKPVLLFTCRVATPRNNTLWIRCLRRKQSGFFHSQPQVLPSTVMAKCYSDWPPIPPLHPSRRTPPQSHASPCAIRRQVASFVLHCSRSCASPLLEPTKNLPDEFPAVPAAAPVSPPLPDAALKLGISNKFIRGFCSDPQTEQLAFECYRRALLQPGFLPEKKTANALTVQLLRAKQWGSLELLVEDFRAYGVLPEKRTCARLVACCIRARQFGLADAVLGVLKAKKGAPAVMAFAAAMQAYNKLHMYRSTVLLYGQARVARLPLSTDGYRAAMAACAALGEPDMVASLFKLYRSQKWHPSEDSGEAYAIVCDAMGKAGRALDALRCLREMEADGLSPDAAIYSSVIGALADAREKAAAEDLYHEAWDSKMLGDPDMFLKLTVMHVEAGVVEETIEVAKDMRQIGLRVTDCILSTIINGFVKRRGLKPAIRAYDKLVFIGCEPGQVTYASVINVYCRLGRSDRAEAVFSEMIGRGFEKCVVAYGNMISMYGKIRRASEAMKLLAMMKQKGCEPNVLVYNSLLDMHGRLGNAKQAEKIWKEMARRKVRPDQISYTGIILANNRAGELHRCVELYQEFREAGGKVDKSMAGLMAGVFSKCSRFNELIELLKDMNATKLDRRLYMSVLRSLRDAGLEVHVKWLKSNFTFVEEKT</sequence>
<dbReference type="Pfam" id="PF13041">
    <property type="entry name" value="PPR_2"/>
    <property type="match status" value="1"/>
</dbReference>
<evidence type="ECO:0000313" key="6">
    <source>
        <dbReference type="Proteomes" id="UP000004995"/>
    </source>
</evidence>
<organism evidence="5 6">
    <name type="scientific">Setaria italica</name>
    <name type="common">Foxtail millet</name>
    <name type="synonym">Panicum italicum</name>
    <dbReference type="NCBI Taxonomy" id="4555"/>
    <lineage>
        <taxon>Eukaryota</taxon>
        <taxon>Viridiplantae</taxon>
        <taxon>Streptophyta</taxon>
        <taxon>Embryophyta</taxon>
        <taxon>Tracheophyta</taxon>
        <taxon>Spermatophyta</taxon>
        <taxon>Magnoliopsida</taxon>
        <taxon>Liliopsida</taxon>
        <taxon>Poales</taxon>
        <taxon>Poaceae</taxon>
        <taxon>PACMAD clade</taxon>
        <taxon>Panicoideae</taxon>
        <taxon>Panicodae</taxon>
        <taxon>Paniceae</taxon>
        <taxon>Cenchrinae</taxon>
        <taxon>Setaria</taxon>
    </lineage>
</organism>
<dbReference type="Proteomes" id="UP000004995">
    <property type="component" value="Unassembled WGS sequence"/>
</dbReference>
<feature type="repeat" description="PPR" evidence="4">
    <location>
        <begin position="568"/>
        <end position="602"/>
    </location>
</feature>
<dbReference type="GO" id="GO:0003729">
    <property type="term" value="F:mRNA binding"/>
    <property type="evidence" value="ECO:0000318"/>
    <property type="project" value="GO_Central"/>
</dbReference>
<reference evidence="5" key="2">
    <citation type="submission" date="2018-08" db="UniProtKB">
        <authorList>
            <consortium name="EnsemblPlants"/>
        </authorList>
    </citation>
    <scope>IDENTIFICATION</scope>
    <source>
        <strain evidence="5">Yugu1</strain>
    </source>
</reference>
<name>K3Y5L6_SETIT</name>
<evidence type="ECO:0000256" key="3">
    <source>
        <dbReference type="ARBA" id="ARBA00022946"/>
    </source>
</evidence>
<dbReference type="Pfam" id="PF12854">
    <property type="entry name" value="PPR_1"/>
    <property type="match status" value="1"/>
</dbReference>
<dbReference type="PANTHER" id="PTHR47447:SF21">
    <property type="entry name" value="PENTACOTRIPEPTIDE-REPEAT REGION OF PRORP DOMAIN-CONTAINING PROTEIN"/>
    <property type="match status" value="1"/>
</dbReference>
<dbReference type="eggNOG" id="KOG4197">
    <property type="taxonomic scope" value="Eukaryota"/>
</dbReference>
<proteinExistence type="inferred from homology"/>
<dbReference type="PROSITE" id="PS51375">
    <property type="entry name" value="PPR"/>
    <property type="match status" value="4"/>
</dbReference>
<keyword evidence="3" id="KW-0809">Transit peptide</keyword>